<reference evidence="11 12" key="1">
    <citation type="submission" date="2015-12" db="EMBL/GenBank/DDBJ databases">
        <title>The genome of Folsomia candida.</title>
        <authorList>
            <person name="Faddeeva A."/>
            <person name="Derks M.F."/>
            <person name="Anvar Y."/>
            <person name="Smit S."/>
            <person name="Van Straalen N."/>
            <person name="Roelofs D."/>
        </authorList>
    </citation>
    <scope>NUCLEOTIDE SEQUENCE [LARGE SCALE GENOMIC DNA]</scope>
    <source>
        <strain evidence="11 12">VU population</strain>
        <tissue evidence="11">Whole body</tissue>
    </source>
</reference>
<dbReference type="GO" id="GO:0006508">
    <property type="term" value="P:proteolysis"/>
    <property type="evidence" value="ECO:0007669"/>
    <property type="project" value="UniProtKB-KW"/>
</dbReference>
<keyword evidence="2 7" id="KW-0547">Nucleotide-binding</keyword>
<dbReference type="EMBL" id="LNIX01000002">
    <property type="protein sequence ID" value="OXA59578.1"/>
    <property type="molecule type" value="Genomic_DNA"/>
</dbReference>
<dbReference type="AlphaFoldDB" id="A0A226EQV8"/>
<dbReference type="InterPro" id="IPR027417">
    <property type="entry name" value="P-loop_NTPase"/>
</dbReference>
<accession>A0A226EQV8</accession>
<evidence type="ECO:0000256" key="3">
    <source>
        <dbReference type="ARBA" id="ARBA00022801"/>
    </source>
</evidence>
<evidence type="ECO:0000256" key="6">
    <source>
        <dbReference type="ARBA" id="ARBA00023157"/>
    </source>
</evidence>
<dbReference type="SUPFAM" id="SSF50494">
    <property type="entry name" value="Trypsin-like serine proteases"/>
    <property type="match status" value="1"/>
</dbReference>
<gene>
    <name evidence="11" type="ORF">Fcan01_05066</name>
</gene>
<sequence length="527" mass="57510">MHISKFLWFFILVIGCKSLNVRNSTSYSKDEHDVSTSIFKLEDKTFFNFTFKPTTTQTPTTMATTMTMAPTQPPNGTCVCGTGAKPNITFTARKQLSTEEHFDTITDSDMDKIDSSLLEKQNDVRIVQGAPSKENGWPWMVGLIQGFSGSTNTPQTLNQFCGGTLINSQFVVTAAHCFTNLTTSQIISQVSVLLGTSSIASNVTSRSIARLSAVNIHSQYNSTTFDNDIAVLKLAVPVKFSSTIRPICLTQKGAPFNGSKAIVVGWGTAKKASDPKTAPGQKWLREAVMQVIPKCPGGTRRMICALGLSPSVNVSSPCFGDSGGPLMVYRPTSKTFTLIGIVSNGNPPCGTGNPIFFTRVGSFISYIKGFNLETFEHGDDIIEVWDIGGRWTIRTHFYPNTDGLIFVLDGADKSRIDEANLSLLQTLKQEDVRLTGTPLLILLNKVDKFSSSVDESKPESMNNESAVQKNNIDFAGIRTIKPDILMRVQPCSAITGEGLSQGMDWICNTMNRNLTGTIETRKTPNEV</sequence>
<dbReference type="Proteomes" id="UP000198287">
    <property type="component" value="Unassembled WGS sequence"/>
</dbReference>
<dbReference type="SMART" id="SM00177">
    <property type="entry name" value="ARF"/>
    <property type="match status" value="1"/>
</dbReference>
<feature type="binding site" evidence="7">
    <location>
        <begin position="444"/>
        <end position="447"/>
    </location>
    <ligand>
        <name>GTP</name>
        <dbReference type="ChEBI" id="CHEBI:37565"/>
    </ligand>
</feature>
<dbReference type="PROSITE" id="PS00134">
    <property type="entry name" value="TRYPSIN_HIS"/>
    <property type="match status" value="1"/>
</dbReference>
<dbReference type="Pfam" id="PF00025">
    <property type="entry name" value="Arf"/>
    <property type="match status" value="1"/>
</dbReference>
<name>A0A226EQV8_FOLCA</name>
<dbReference type="InterPro" id="IPR001254">
    <property type="entry name" value="Trypsin_dom"/>
</dbReference>
<keyword evidence="11" id="KW-0812">Transmembrane</keyword>
<dbReference type="CDD" id="cd00190">
    <property type="entry name" value="Tryp_SPc"/>
    <property type="match status" value="1"/>
</dbReference>
<evidence type="ECO:0000256" key="2">
    <source>
        <dbReference type="ARBA" id="ARBA00022741"/>
    </source>
</evidence>
<feature type="signal peptide" evidence="9">
    <location>
        <begin position="1"/>
        <end position="18"/>
    </location>
</feature>
<keyword evidence="1 8" id="KW-0645">Protease</keyword>
<dbReference type="GO" id="GO:0004252">
    <property type="term" value="F:serine-type endopeptidase activity"/>
    <property type="evidence" value="ECO:0007669"/>
    <property type="project" value="InterPro"/>
</dbReference>
<proteinExistence type="predicted"/>
<dbReference type="PROSITE" id="PS51417">
    <property type="entry name" value="ARF"/>
    <property type="match status" value="1"/>
</dbReference>
<organism evidence="11 12">
    <name type="scientific">Folsomia candida</name>
    <name type="common">Springtail</name>
    <dbReference type="NCBI Taxonomy" id="158441"/>
    <lineage>
        <taxon>Eukaryota</taxon>
        <taxon>Metazoa</taxon>
        <taxon>Ecdysozoa</taxon>
        <taxon>Arthropoda</taxon>
        <taxon>Hexapoda</taxon>
        <taxon>Collembola</taxon>
        <taxon>Entomobryomorpha</taxon>
        <taxon>Isotomoidea</taxon>
        <taxon>Isotomidae</taxon>
        <taxon>Proisotominae</taxon>
        <taxon>Folsomia</taxon>
    </lineage>
</organism>
<dbReference type="PANTHER" id="PTHR24252:SF7">
    <property type="entry name" value="HYALIN"/>
    <property type="match status" value="1"/>
</dbReference>
<dbReference type="InterPro" id="IPR018114">
    <property type="entry name" value="TRYPSIN_HIS"/>
</dbReference>
<dbReference type="GO" id="GO:0003924">
    <property type="term" value="F:GTPase activity"/>
    <property type="evidence" value="ECO:0007669"/>
    <property type="project" value="InterPro"/>
</dbReference>
<dbReference type="PANTHER" id="PTHR24252">
    <property type="entry name" value="ACROSIN-RELATED"/>
    <property type="match status" value="1"/>
</dbReference>
<dbReference type="InterPro" id="IPR009003">
    <property type="entry name" value="Peptidase_S1_PA"/>
</dbReference>
<keyword evidence="9" id="KW-0732">Signal</keyword>
<dbReference type="InterPro" id="IPR033116">
    <property type="entry name" value="TRYPSIN_SER"/>
</dbReference>
<dbReference type="FunFam" id="2.40.10.10:FF:000060">
    <property type="entry name" value="Acrosin"/>
    <property type="match status" value="1"/>
</dbReference>
<evidence type="ECO:0000259" key="10">
    <source>
        <dbReference type="PROSITE" id="PS50240"/>
    </source>
</evidence>
<dbReference type="InterPro" id="IPR006689">
    <property type="entry name" value="Small_GTPase_ARF/SAR"/>
</dbReference>
<keyword evidence="12" id="KW-1185">Reference proteome</keyword>
<dbReference type="OrthoDB" id="10012881at2759"/>
<evidence type="ECO:0000313" key="12">
    <source>
        <dbReference type="Proteomes" id="UP000198287"/>
    </source>
</evidence>
<feature type="binding site" evidence="7">
    <location>
        <position position="389"/>
    </location>
    <ligand>
        <name>GTP</name>
        <dbReference type="ChEBI" id="CHEBI:37565"/>
    </ligand>
</feature>
<dbReference type="PROSITE" id="PS50240">
    <property type="entry name" value="TRYPSIN_DOM"/>
    <property type="match status" value="1"/>
</dbReference>
<dbReference type="InterPro" id="IPR043504">
    <property type="entry name" value="Peptidase_S1_PA_chymotrypsin"/>
</dbReference>
<evidence type="ECO:0000256" key="4">
    <source>
        <dbReference type="ARBA" id="ARBA00022825"/>
    </source>
</evidence>
<protein>
    <submittedName>
        <fullName evidence="11">Transmembrane protease serine 11D</fullName>
    </submittedName>
</protein>
<keyword evidence="6" id="KW-1015">Disulfide bond</keyword>
<evidence type="ECO:0000256" key="1">
    <source>
        <dbReference type="ARBA" id="ARBA00022670"/>
    </source>
</evidence>
<dbReference type="Gene3D" id="2.40.10.10">
    <property type="entry name" value="Trypsin-like serine proteases"/>
    <property type="match status" value="2"/>
</dbReference>
<keyword evidence="5 7" id="KW-0342">GTP-binding</keyword>
<evidence type="ECO:0000313" key="11">
    <source>
        <dbReference type="EMBL" id="OXA59578.1"/>
    </source>
</evidence>
<dbReference type="STRING" id="158441.A0A226EQV8"/>
<dbReference type="SMART" id="SM00020">
    <property type="entry name" value="Tryp_SPc"/>
    <property type="match status" value="1"/>
</dbReference>
<dbReference type="SUPFAM" id="SSF52540">
    <property type="entry name" value="P-loop containing nucleoside triphosphate hydrolases"/>
    <property type="match status" value="1"/>
</dbReference>
<keyword evidence="3 8" id="KW-0378">Hydrolase</keyword>
<evidence type="ECO:0000256" key="9">
    <source>
        <dbReference type="SAM" id="SignalP"/>
    </source>
</evidence>
<dbReference type="Pfam" id="PF00089">
    <property type="entry name" value="Trypsin"/>
    <property type="match status" value="1"/>
</dbReference>
<keyword evidence="4 8" id="KW-0720">Serine protease</keyword>
<dbReference type="PROSITE" id="PS51257">
    <property type="entry name" value="PROKAR_LIPOPROTEIN"/>
    <property type="match status" value="1"/>
</dbReference>
<evidence type="ECO:0000256" key="7">
    <source>
        <dbReference type="PIRSR" id="PIRSR606689-1"/>
    </source>
</evidence>
<evidence type="ECO:0000256" key="5">
    <source>
        <dbReference type="ARBA" id="ARBA00023134"/>
    </source>
</evidence>
<dbReference type="InterPro" id="IPR001314">
    <property type="entry name" value="Peptidase_S1A"/>
</dbReference>
<dbReference type="Gene3D" id="3.40.50.300">
    <property type="entry name" value="P-loop containing nucleotide triphosphate hydrolases"/>
    <property type="match status" value="1"/>
</dbReference>
<keyword evidence="11" id="KW-0472">Membrane</keyword>
<feature type="chain" id="PRO_5012668993" evidence="9">
    <location>
        <begin position="19"/>
        <end position="527"/>
    </location>
</feature>
<evidence type="ECO:0000256" key="8">
    <source>
        <dbReference type="RuleBase" id="RU363034"/>
    </source>
</evidence>
<comment type="caution">
    <text evidence="11">The sequence shown here is derived from an EMBL/GenBank/DDBJ whole genome shotgun (WGS) entry which is preliminary data.</text>
</comment>
<feature type="domain" description="Peptidase S1" evidence="10">
    <location>
        <begin position="126"/>
        <end position="372"/>
    </location>
</feature>
<dbReference type="PRINTS" id="PR00722">
    <property type="entry name" value="CHYMOTRYPSIN"/>
</dbReference>
<dbReference type="PROSITE" id="PS00135">
    <property type="entry name" value="TRYPSIN_SER"/>
    <property type="match status" value="1"/>
</dbReference>
<dbReference type="GO" id="GO:0005525">
    <property type="term" value="F:GTP binding"/>
    <property type="evidence" value="ECO:0007669"/>
    <property type="project" value="UniProtKB-KW"/>
</dbReference>